<evidence type="ECO:0000256" key="2">
    <source>
        <dbReference type="ARBA" id="ARBA00022833"/>
    </source>
</evidence>
<keyword evidence="6 8" id="KW-0812">Transmembrane</keyword>
<dbReference type="GO" id="GO:0046872">
    <property type="term" value="F:metal ion binding"/>
    <property type="evidence" value="ECO:0007669"/>
    <property type="project" value="UniProtKB-KW"/>
</dbReference>
<feature type="compositionally biased region" description="Pro residues" evidence="5">
    <location>
        <begin position="436"/>
        <end position="446"/>
    </location>
</feature>
<keyword evidence="2 4" id="KW-0862">Zinc</keyword>
<evidence type="ECO:0000256" key="6">
    <source>
        <dbReference type="SAM" id="Phobius"/>
    </source>
</evidence>
<reference evidence="8" key="1">
    <citation type="submission" date="2022-03" db="EMBL/GenBank/DDBJ databases">
        <authorList>
            <person name="Alioto T."/>
            <person name="Alioto T."/>
            <person name="Gomez Garrido J."/>
        </authorList>
    </citation>
    <scope>NUCLEOTIDE SEQUENCE</scope>
</reference>
<dbReference type="SMART" id="SM00132">
    <property type="entry name" value="LIM"/>
    <property type="match status" value="3"/>
</dbReference>
<feature type="transmembrane region" description="Helical" evidence="6">
    <location>
        <begin position="25"/>
        <end position="48"/>
    </location>
</feature>
<evidence type="ECO:0000259" key="7">
    <source>
        <dbReference type="PROSITE" id="PS50023"/>
    </source>
</evidence>
<name>A0AAD1T3Q0_PELCU</name>
<dbReference type="Pfam" id="PF00412">
    <property type="entry name" value="LIM"/>
    <property type="match status" value="3"/>
</dbReference>
<keyword evidence="9" id="KW-1185">Reference proteome</keyword>
<keyword evidence="1 4" id="KW-0479">Metal-binding</keyword>
<feature type="compositionally biased region" description="Pro residues" evidence="5">
    <location>
        <begin position="388"/>
        <end position="397"/>
    </location>
</feature>
<protein>
    <submittedName>
        <fullName evidence="8">Transmembrane 82</fullName>
    </submittedName>
</protein>
<dbReference type="AlphaFoldDB" id="A0AAD1T3Q0"/>
<dbReference type="Proteomes" id="UP001295444">
    <property type="component" value="Chromosome 10"/>
</dbReference>
<dbReference type="FunFam" id="2.10.110.10:FF:000097">
    <property type="entry name" value="Filamin-binding LIM protein 1"/>
    <property type="match status" value="1"/>
</dbReference>
<keyword evidence="3 4" id="KW-0440">LIM domain</keyword>
<evidence type="ECO:0000313" key="9">
    <source>
        <dbReference type="Proteomes" id="UP001295444"/>
    </source>
</evidence>
<dbReference type="InterPro" id="IPR031648">
    <property type="entry name" value="TMEM82"/>
</dbReference>
<feature type="region of interest" description="Disordered" evidence="5">
    <location>
        <begin position="507"/>
        <end position="552"/>
    </location>
</feature>
<dbReference type="CDD" id="cd09372">
    <property type="entry name" value="LIM2_FBLP-1"/>
    <property type="match status" value="1"/>
</dbReference>
<feature type="compositionally biased region" description="Basic and acidic residues" evidence="5">
    <location>
        <begin position="533"/>
        <end position="552"/>
    </location>
</feature>
<dbReference type="FunFam" id="2.10.110.10:FF:000086">
    <property type="entry name" value="Filamin binding LIM protein 1"/>
    <property type="match status" value="1"/>
</dbReference>
<dbReference type="PANTHER" id="PTHR35257">
    <property type="entry name" value="TRANSMEMBRANE PROTEIN 82"/>
    <property type="match status" value="1"/>
</dbReference>
<dbReference type="CDD" id="cd08368">
    <property type="entry name" value="LIM"/>
    <property type="match status" value="1"/>
</dbReference>
<feature type="region of interest" description="Disordered" evidence="5">
    <location>
        <begin position="372"/>
        <end position="400"/>
    </location>
</feature>
<feature type="compositionally biased region" description="Polar residues" evidence="5">
    <location>
        <begin position="523"/>
        <end position="532"/>
    </location>
</feature>
<accession>A0AAD1T3Q0</accession>
<evidence type="ECO:0000256" key="4">
    <source>
        <dbReference type="PROSITE-ProRule" id="PRU00125"/>
    </source>
</evidence>
<dbReference type="PROSITE" id="PS00478">
    <property type="entry name" value="LIM_DOMAIN_1"/>
    <property type="match status" value="2"/>
</dbReference>
<dbReference type="InterPro" id="IPR001781">
    <property type="entry name" value="Znf_LIM"/>
</dbReference>
<dbReference type="PANTHER" id="PTHR35257:SF1">
    <property type="entry name" value="TRANSMEMBRANE PROTEIN 82"/>
    <property type="match status" value="1"/>
</dbReference>
<dbReference type="Gene3D" id="2.10.110.10">
    <property type="entry name" value="Cysteine Rich Protein"/>
    <property type="match status" value="3"/>
</dbReference>
<evidence type="ECO:0000313" key="8">
    <source>
        <dbReference type="EMBL" id="CAH2318489.1"/>
    </source>
</evidence>
<feature type="region of interest" description="Disordered" evidence="5">
    <location>
        <begin position="415"/>
        <end position="446"/>
    </location>
</feature>
<feature type="compositionally biased region" description="Low complexity" evidence="5">
    <location>
        <begin position="313"/>
        <end position="328"/>
    </location>
</feature>
<organism evidence="8 9">
    <name type="scientific">Pelobates cultripes</name>
    <name type="common">Western spadefoot toad</name>
    <dbReference type="NCBI Taxonomy" id="61616"/>
    <lineage>
        <taxon>Eukaryota</taxon>
        <taxon>Metazoa</taxon>
        <taxon>Chordata</taxon>
        <taxon>Craniata</taxon>
        <taxon>Vertebrata</taxon>
        <taxon>Euteleostomi</taxon>
        <taxon>Amphibia</taxon>
        <taxon>Batrachia</taxon>
        <taxon>Anura</taxon>
        <taxon>Pelobatoidea</taxon>
        <taxon>Pelobatidae</taxon>
        <taxon>Pelobates</taxon>
    </lineage>
</organism>
<keyword evidence="6" id="KW-0472">Membrane</keyword>
<evidence type="ECO:0000256" key="1">
    <source>
        <dbReference type="ARBA" id="ARBA00022723"/>
    </source>
</evidence>
<evidence type="ECO:0000256" key="3">
    <source>
        <dbReference type="ARBA" id="ARBA00023038"/>
    </source>
</evidence>
<dbReference type="SUPFAM" id="SSF57716">
    <property type="entry name" value="Glucocorticoid receptor-like (DNA-binding domain)"/>
    <property type="match status" value="2"/>
</dbReference>
<evidence type="ECO:0000256" key="5">
    <source>
        <dbReference type="SAM" id="MobiDB-lite"/>
    </source>
</evidence>
<dbReference type="EMBL" id="OW240921">
    <property type="protein sequence ID" value="CAH2318489.1"/>
    <property type="molecule type" value="Genomic_DNA"/>
</dbReference>
<proteinExistence type="predicted"/>
<feature type="domain" description="LIM zinc-binding" evidence="7">
    <location>
        <begin position="558"/>
        <end position="619"/>
    </location>
</feature>
<keyword evidence="6" id="KW-1133">Transmembrane helix</keyword>
<feature type="compositionally biased region" description="Basic and acidic residues" evidence="5">
    <location>
        <begin position="372"/>
        <end position="383"/>
    </location>
</feature>
<gene>
    <name evidence="8" type="ORF">PECUL_23A049083</name>
</gene>
<feature type="region of interest" description="Disordered" evidence="5">
    <location>
        <begin position="311"/>
        <end position="334"/>
    </location>
</feature>
<dbReference type="PROSITE" id="PS50023">
    <property type="entry name" value="LIM_DOMAIN_2"/>
    <property type="match status" value="2"/>
</dbReference>
<dbReference type="Pfam" id="PF15816">
    <property type="entry name" value="TMEM82"/>
    <property type="match status" value="1"/>
</dbReference>
<feature type="domain" description="LIM zinc-binding" evidence="7">
    <location>
        <begin position="678"/>
        <end position="747"/>
    </location>
</feature>
<sequence length="748" mass="84478">MGFLSYIASFLPGVPWPLWGSVDSLLQGLVGACAVSVLYNFMKVHLYVMCLKDPDRQKQSEQLRCQSRLQDTLHLVLLAFIYSVLGPRVGALVVLEFSLRAVSMILSLNKGSQSSQLFLLCQFSLGCGVSCSLDYLHEGAPHRTWNLLLAVGLSALIVWQTRRMCRHVGIMYQLHSKERYCGICLSLLAGWQDIPAVLGRALKIAFLVSDLAAVAVINRDFLSTSEAVRFWTPLTICYTLLVIYMQEEQHQNPTQQMAYQTVFVRMGGLLILMMTVGRWADILHIFISLTGELWCLFHAGTMLEICREQDYASRNSNPRRSPISKNSRLTTENSAQRRLYRDFPLHSQKMSGKRMVSSVQIMLAPPWRAEISRKTQSHTHEQHVQQLPPTPSPPPLEPLQDQSWAEHADFQNGGPSFRPIFLDDMPSTEDFLGSDLPPPPPSPPVLPKTPKQFLRDSFPAYSAPFPEPTAPVSMNAQNEVPRAPLLDTSVQDRLSLELRKLDLAPIPSVQKPSAGNPIELNKSKNVPVSHTQQKTERSASDKHNQNGHTMKQDNEGSDICAFCHKTILPNVAAIEAMKKQYHASCFTCRKCHRLLAGQLYYQKDGQPICDHCYKETLEKCAKCQALITHHIVRAMGNGYHPECFTCVVCNRMIADESFAVDEYNDVYCAKDYYRKYAPICSVCDKPIIPRDDVDSYKIECLGRNFHENCYRCEKCHITLSLEPTESGCYPLRGHILCKPCHLSWTDQL</sequence>
<feature type="transmembrane region" description="Helical" evidence="6">
    <location>
        <begin position="69"/>
        <end position="85"/>
    </location>
</feature>